<dbReference type="GO" id="GO:0008270">
    <property type="term" value="F:zinc ion binding"/>
    <property type="evidence" value="ECO:0007669"/>
    <property type="project" value="TreeGrafter"/>
</dbReference>
<organism evidence="2 3">
    <name type="scientific">Cerasicoccus arenae</name>
    <dbReference type="NCBI Taxonomy" id="424488"/>
    <lineage>
        <taxon>Bacteria</taxon>
        <taxon>Pseudomonadati</taxon>
        <taxon>Verrucomicrobiota</taxon>
        <taxon>Opitutia</taxon>
        <taxon>Puniceicoccales</taxon>
        <taxon>Cerasicoccaceae</taxon>
        <taxon>Cerasicoccus</taxon>
    </lineage>
</organism>
<accession>A0A8J3DFL2</accession>
<dbReference type="GO" id="GO:0045892">
    <property type="term" value="P:negative regulation of DNA-templated transcription"/>
    <property type="evidence" value="ECO:0007669"/>
    <property type="project" value="TreeGrafter"/>
</dbReference>
<dbReference type="PANTHER" id="PTHR33202">
    <property type="entry name" value="ZINC UPTAKE REGULATION PROTEIN"/>
    <property type="match status" value="1"/>
</dbReference>
<evidence type="ECO:0000313" key="3">
    <source>
        <dbReference type="Proteomes" id="UP000642829"/>
    </source>
</evidence>
<dbReference type="RefSeq" id="WP_189513947.1">
    <property type="nucleotide sequence ID" value="NZ_BMXG01000009.1"/>
</dbReference>
<keyword evidence="1" id="KW-0862">Zinc</keyword>
<dbReference type="GO" id="GO:0000976">
    <property type="term" value="F:transcription cis-regulatory region binding"/>
    <property type="evidence" value="ECO:0007669"/>
    <property type="project" value="TreeGrafter"/>
</dbReference>
<dbReference type="Proteomes" id="UP000642829">
    <property type="component" value="Unassembled WGS sequence"/>
</dbReference>
<reference evidence="2" key="2">
    <citation type="submission" date="2020-09" db="EMBL/GenBank/DDBJ databases">
        <authorList>
            <person name="Sun Q."/>
            <person name="Kim S."/>
        </authorList>
    </citation>
    <scope>NUCLEOTIDE SEQUENCE</scope>
    <source>
        <strain evidence="2">KCTC 12870</strain>
    </source>
</reference>
<keyword evidence="1" id="KW-0479">Metal-binding</keyword>
<dbReference type="InterPro" id="IPR036388">
    <property type="entry name" value="WH-like_DNA-bd_sf"/>
</dbReference>
<feature type="binding site" evidence="1">
    <location>
        <position position="84"/>
    </location>
    <ligand>
        <name>Zn(2+)</name>
        <dbReference type="ChEBI" id="CHEBI:29105"/>
    </ligand>
</feature>
<name>A0A8J3DFL2_9BACT</name>
<dbReference type="GO" id="GO:1900376">
    <property type="term" value="P:regulation of secondary metabolite biosynthetic process"/>
    <property type="evidence" value="ECO:0007669"/>
    <property type="project" value="TreeGrafter"/>
</dbReference>
<gene>
    <name evidence="2" type="ORF">GCM10007047_16570</name>
</gene>
<dbReference type="InterPro" id="IPR002481">
    <property type="entry name" value="FUR"/>
</dbReference>
<comment type="caution">
    <text evidence="2">The sequence shown here is derived from an EMBL/GenBank/DDBJ whole genome shotgun (WGS) entry which is preliminary data.</text>
</comment>
<dbReference type="EMBL" id="BMXG01000009">
    <property type="protein sequence ID" value="GHC00908.1"/>
    <property type="molecule type" value="Genomic_DNA"/>
</dbReference>
<comment type="cofactor">
    <cofactor evidence="1">
        <name>Zn(2+)</name>
        <dbReference type="ChEBI" id="CHEBI:29105"/>
    </cofactor>
    <text evidence="1">Binds 1 zinc ion per subunit.</text>
</comment>
<evidence type="ECO:0000256" key="1">
    <source>
        <dbReference type="PIRSR" id="PIRSR602481-1"/>
    </source>
</evidence>
<dbReference type="SUPFAM" id="SSF46785">
    <property type="entry name" value="Winged helix' DNA-binding domain"/>
    <property type="match status" value="1"/>
</dbReference>
<protein>
    <submittedName>
        <fullName evidence="2">Transcriptional repressor</fullName>
    </submittedName>
</protein>
<reference evidence="2" key="1">
    <citation type="journal article" date="2014" name="Int. J. Syst. Evol. Microbiol.">
        <title>Complete genome sequence of Corynebacterium casei LMG S-19264T (=DSM 44701T), isolated from a smear-ripened cheese.</title>
        <authorList>
            <consortium name="US DOE Joint Genome Institute (JGI-PGF)"/>
            <person name="Walter F."/>
            <person name="Albersmeier A."/>
            <person name="Kalinowski J."/>
            <person name="Ruckert C."/>
        </authorList>
    </citation>
    <scope>NUCLEOTIDE SEQUENCE</scope>
    <source>
        <strain evidence="2">KCTC 12870</strain>
    </source>
</reference>
<sequence>MGKIFRETKQRAAILATLRIAEHPLTPKEIREQAADHAPGLGIATVYRNIRLLLDSQEIEALEVPGHRTCYLLPRSNQRAVVICRKTNRVRLAEGMDIKIDHDSLPEGFQPEEIEIYIYGQFVDED</sequence>
<dbReference type="GO" id="GO:0003700">
    <property type="term" value="F:DNA-binding transcription factor activity"/>
    <property type="evidence" value="ECO:0007669"/>
    <property type="project" value="InterPro"/>
</dbReference>
<proteinExistence type="predicted"/>
<evidence type="ECO:0000313" key="2">
    <source>
        <dbReference type="EMBL" id="GHC00908.1"/>
    </source>
</evidence>
<dbReference type="PANTHER" id="PTHR33202:SF22">
    <property type="entry name" value="HYDROGEN PEROXIDE SENSITIVE REPRESSOR"/>
    <property type="match status" value="1"/>
</dbReference>
<dbReference type="Gene3D" id="1.10.10.10">
    <property type="entry name" value="Winged helix-like DNA-binding domain superfamily/Winged helix DNA-binding domain"/>
    <property type="match status" value="1"/>
</dbReference>
<dbReference type="AlphaFoldDB" id="A0A8J3DFL2"/>
<dbReference type="Pfam" id="PF01475">
    <property type="entry name" value="FUR"/>
    <property type="match status" value="1"/>
</dbReference>
<keyword evidence="3" id="KW-1185">Reference proteome</keyword>
<dbReference type="InterPro" id="IPR036390">
    <property type="entry name" value="WH_DNA-bd_sf"/>
</dbReference>